<evidence type="ECO:0008006" key="5">
    <source>
        <dbReference type="Google" id="ProtNLM"/>
    </source>
</evidence>
<reference evidence="3" key="1">
    <citation type="journal article" date="2023" name="Plant J.">
        <title>The genome of the king protea, Protea cynaroides.</title>
        <authorList>
            <person name="Chang J."/>
            <person name="Duong T.A."/>
            <person name="Schoeman C."/>
            <person name="Ma X."/>
            <person name="Roodt D."/>
            <person name="Barker N."/>
            <person name="Li Z."/>
            <person name="Van de Peer Y."/>
            <person name="Mizrachi E."/>
        </authorList>
    </citation>
    <scope>NUCLEOTIDE SEQUENCE</scope>
    <source>
        <tissue evidence="3">Young leaves</tissue>
    </source>
</reference>
<dbReference type="InterPro" id="IPR046848">
    <property type="entry name" value="E_motif"/>
</dbReference>
<feature type="repeat" description="PPR" evidence="2">
    <location>
        <begin position="144"/>
        <end position="178"/>
    </location>
</feature>
<evidence type="ECO:0000313" key="4">
    <source>
        <dbReference type="Proteomes" id="UP001141806"/>
    </source>
</evidence>
<dbReference type="Pfam" id="PF01535">
    <property type="entry name" value="PPR"/>
    <property type="match status" value="3"/>
</dbReference>
<dbReference type="EMBL" id="JAMYWD010000002">
    <property type="protein sequence ID" value="KAJ4980189.1"/>
    <property type="molecule type" value="Genomic_DNA"/>
</dbReference>
<keyword evidence="4" id="KW-1185">Reference proteome</keyword>
<dbReference type="PANTHER" id="PTHR47926:SF428">
    <property type="entry name" value="(WILD MALAYSIAN BANANA) HYPOTHETICAL PROTEIN"/>
    <property type="match status" value="1"/>
</dbReference>
<evidence type="ECO:0000256" key="2">
    <source>
        <dbReference type="PROSITE-ProRule" id="PRU00708"/>
    </source>
</evidence>
<dbReference type="Pfam" id="PF20431">
    <property type="entry name" value="E_motif"/>
    <property type="match status" value="1"/>
</dbReference>
<comment type="caution">
    <text evidence="3">The sequence shown here is derived from an EMBL/GenBank/DDBJ whole genome shotgun (WGS) entry which is preliminary data.</text>
</comment>
<accession>A0A9Q0R229</accession>
<dbReference type="GO" id="GO:0003723">
    <property type="term" value="F:RNA binding"/>
    <property type="evidence" value="ECO:0007669"/>
    <property type="project" value="InterPro"/>
</dbReference>
<dbReference type="OrthoDB" id="1882346at2759"/>
<name>A0A9Q0R229_9MAGN</name>
<dbReference type="FunFam" id="1.25.40.10:FF:000285">
    <property type="entry name" value="Pentatricopeptide repeat-containing protein, chloroplastic"/>
    <property type="match status" value="1"/>
</dbReference>
<protein>
    <recommendedName>
        <fullName evidence="5">Pentatricopeptide repeat-containing protein</fullName>
    </recommendedName>
</protein>
<keyword evidence="1" id="KW-0677">Repeat</keyword>
<dbReference type="InterPro" id="IPR002885">
    <property type="entry name" value="PPR_rpt"/>
</dbReference>
<feature type="repeat" description="PPR" evidence="2">
    <location>
        <begin position="258"/>
        <end position="292"/>
    </location>
</feature>
<evidence type="ECO:0000313" key="3">
    <source>
        <dbReference type="EMBL" id="KAJ4980189.1"/>
    </source>
</evidence>
<dbReference type="PROSITE" id="PS51375">
    <property type="entry name" value="PPR"/>
    <property type="match status" value="3"/>
</dbReference>
<dbReference type="InterPro" id="IPR011990">
    <property type="entry name" value="TPR-like_helical_dom_sf"/>
</dbReference>
<evidence type="ECO:0000256" key="1">
    <source>
        <dbReference type="ARBA" id="ARBA00022737"/>
    </source>
</evidence>
<organism evidence="3 4">
    <name type="scientific">Protea cynaroides</name>
    <dbReference type="NCBI Taxonomy" id="273540"/>
    <lineage>
        <taxon>Eukaryota</taxon>
        <taxon>Viridiplantae</taxon>
        <taxon>Streptophyta</taxon>
        <taxon>Embryophyta</taxon>
        <taxon>Tracheophyta</taxon>
        <taxon>Spermatophyta</taxon>
        <taxon>Magnoliopsida</taxon>
        <taxon>Proteales</taxon>
        <taxon>Proteaceae</taxon>
        <taxon>Protea</taxon>
    </lineage>
</organism>
<dbReference type="Proteomes" id="UP001141806">
    <property type="component" value="Unassembled WGS sequence"/>
</dbReference>
<dbReference type="InterPro" id="IPR046960">
    <property type="entry name" value="PPR_At4g14850-like_plant"/>
</dbReference>
<feature type="repeat" description="PPR" evidence="2">
    <location>
        <begin position="74"/>
        <end position="108"/>
    </location>
</feature>
<dbReference type="AlphaFoldDB" id="A0A9Q0R229"/>
<gene>
    <name evidence="3" type="ORF">NE237_010969</name>
</gene>
<proteinExistence type="predicted"/>
<dbReference type="GO" id="GO:0009451">
    <property type="term" value="P:RNA modification"/>
    <property type="evidence" value="ECO:0007669"/>
    <property type="project" value="InterPro"/>
</dbReference>
<dbReference type="PANTHER" id="PTHR47926">
    <property type="entry name" value="PENTATRICOPEPTIDE REPEAT-CONTAINING PROTEIN"/>
    <property type="match status" value="1"/>
</dbReference>
<sequence length="479" mass="53871">MHCTFTRPDHFTFTDFTNLIPCCDVGIGRQIHAEIVKFGWYSDVFVCTNLLRMYEDAGEIENANKMFDEMPTRDLVSWNALFFGYSKLGMGEISLNLFHQFIRDGFQADEFTYAIMLNELASLLRVFEARQVHSLIIQSGFCYDRFTDNALMNLYSKCGFVASASRLLEEMPVQDVVSWTVMIVGLSQSAHEEDAMSFILSACASTNAFERGRKFHGLVMMFGFETDVVVGSAIVDMYLKCGEMNDALKVFRSMPETDIVSCNTMICGYAQNGEAMKALDLFHEMLQMAIVPNHGTFIGVLTACSTMVLVNEGCFYFFDMIHRYSIKPTPEHYTCTVDILARGELLEEAESLILALPFKADSVVWGALLGACRLHGNTNMARRIAECLYVDEPGNSSNYVLLANAYTATGEWNNALEVREVMSAAGAEKMIGCSWIEIHNCVHCFVAGDKNDLQIGLVYEVLHRLCLQMEEGYEIMIKN</sequence>
<dbReference type="Gene3D" id="1.25.40.10">
    <property type="entry name" value="Tetratricopeptide repeat domain"/>
    <property type="match status" value="4"/>
</dbReference>
<dbReference type="Pfam" id="PF13041">
    <property type="entry name" value="PPR_2"/>
    <property type="match status" value="2"/>
</dbReference>
<dbReference type="FunFam" id="1.25.40.10:FF:000090">
    <property type="entry name" value="Pentatricopeptide repeat-containing protein, chloroplastic"/>
    <property type="match status" value="1"/>
</dbReference>
<dbReference type="NCBIfam" id="TIGR00756">
    <property type="entry name" value="PPR"/>
    <property type="match status" value="2"/>
</dbReference>